<reference evidence="2" key="1">
    <citation type="journal article" date="2016" name="Insect Biochem. Mol. Biol.">
        <title>Multifaceted biological insights from a draft genome sequence of the tobacco hornworm moth, Manduca sexta.</title>
        <authorList>
            <person name="Kanost M.R."/>
            <person name="Arrese E.L."/>
            <person name="Cao X."/>
            <person name="Chen Y.R."/>
            <person name="Chellapilla S."/>
            <person name="Goldsmith M.R."/>
            <person name="Grosse-Wilde E."/>
            <person name="Heckel D.G."/>
            <person name="Herndon N."/>
            <person name="Jiang H."/>
            <person name="Papanicolaou A."/>
            <person name="Qu J."/>
            <person name="Soulages J.L."/>
            <person name="Vogel H."/>
            <person name="Walters J."/>
            <person name="Waterhouse R.M."/>
            <person name="Ahn S.J."/>
            <person name="Almeida F.C."/>
            <person name="An C."/>
            <person name="Aqrawi P."/>
            <person name="Bretschneider A."/>
            <person name="Bryant W.B."/>
            <person name="Bucks S."/>
            <person name="Chao H."/>
            <person name="Chevignon G."/>
            <person name="Christen J.M."/>
            <person name="Clarke D.F."/>
            <person name="Dittmer N.T."/>
            <person name="Ferguson L.C.F."/>
            <person name="Garavelou S."/>
            <person name="Gordon K.H.J."/>
            <person name="Gunaratna R.T."/>
            <person name="Han Y."/>
            <person name="Hauser F."/>
            <person name="He Y."/>
            <person name="Heidel-Fischer H."/>
            <person name="Hirsh A."/>
            <person name="Hu Y."/>
            <person name="Jiang H."/>
            <person name="Kalra D."/>
            <person name="Klinner C."/>
            <person name="Konig C."/>
            <person name="Kovar C."/>
            <person name="Kroll A.R."/>
            <person name="Kuwar S.S."/>
            <person name="Lee S.L."/>
            <person name="Lehman R."/>
            <person name="Li K."/>
            <person name="Li Z."/>
            <person name="Liang H."/>
            <person name="Lovelace S."/>
            <person name="Lu Z."/>
            <person name="Mansfield J.H."/>
            <person name="McCulloch K.J."/>
            <person name="Mathew T."/>
            <person name="Morton B."/>
            <person name="Muzny D.M."/>
            <person name="Neunemann D."/>
            <person name="Ongeri F."/>
            <person name="Pauchet Y."/>
            <person name="Pu L.L."/>
            <person name="Pyrousis I."/>
            <person name="Rao X.J."/>
            <person name="Redding A."/>
            <person name="Roesel C."/>
            <person name="Sanchez-Gracia A."/>
            <person name="Schaack S."/>
            <person name="Shukla A."/>
            <person name="Tetreau G."/>
            <person name="Wang Y."/>
            <person name="Xiong G.H."/>
            <person name="Traut W."/>
            <person name="Walsh T.K."/>
            <person name="Worley K.C."/>
            <person name="Wu D."/>
            <person name="Wu W."/>
            <person name="Wu Y.Q."/>
            <person name="Zhang X."/>
            <person name="Zou Z."/>
            <person name="Zucker H."/>
            <person name="Briscoe A.D."/>
            <person name="Burmester T."/>
            <person name="Clem R.J."/>
            <person name="Feyereisen R."/>
            <person name="Grimmelikhuijzen C.J.P."/>
            <person name="Hamodrakas S.J."/>
            <person name="Hansson B.S."/>
            <person name="Huguet E."/>
            <person name="Jermiin L.S."/>
            <person name="Lan Q."/>
            <person name="Lehman H.K."/>
            <person name="Lorenzen M."/>
            <person name="Merzendorfer H."/>
            <person name="Michalopoulos I."/>
            <person name="Morton D.B."/>
            <person name="Muthukrishnan S."/>
            <person name="Oakeshott J.G."/>
            <person name="Palmer W."/>
            <person name="Park Y."/>
            <person name="Passarelli A.L."/>
            <person name="Rozas J."/>
            <person name="Schwartz L.M."/>
            <person name="Smith W."/>
            <person name="Southgate A."/>
            <person name="Vilcinskas A."/>
            <person name="Vogt R."/>
            <person name="Wang P."/>
            <person name="Werren J."/>
            <person name="Yu X.Q."/>
            <person name="Zhou J.J."/>
            <person name="Brown S.J."/>
            <person name="Scherer S.E."/>
            <person name="Richards S."/>
            <person name="Blissard G.W."/>
        </authorList>
    </citation>
    <scope>NUCLEOTIDE SEQUENCE</scope>
</reference>
<evidence type="ECO:0000313" key="3">
    <source>
        <dbReference type="Proteomes" id="UP000791440"/>
    </source>
</evidence>
<keyword evidence="1" id="KW-0732">Signal</keyword>
<evidence type="ECO:0000256" key="1">
    <source>
        <dbReference type="SAM" id="SignalP"/>
    </source>
</evidence>
<feature type="chain" id="PRO_5037687440" description="Fibroin heavy chain-like" evidence="1">
    <location>
        <begin position="18"/>
        <end position="260"/>
    </location>
</feature>
<reference evidence="2" key="2">
    <citation type="submission" date="2020-12" db="EMBL/GenBank/DDBJ databases">
        <authorList>
            <person name="Kanost M."/>
        </authorList>
    </citation>
    <scope>NUCLEOTIDE SEQUENCE</scope>
</reference>
<evidence type="ECO:0008006" key="4">
    <source>
        <dbReference type="Google" id="ProtNLM"/>
    </source>
</evidence>
<dbReference type="Proteomes" id="UP000791440">
    <property type="component" value="Unassembled WGS sequence"/>
</dbReference>
<comment type="caution">
    <text evidence="2">The sequence shown here is derived from an EMBL/GenBank/DDBJ whole genome shotgun (WGS) entry which is preliminary data.</text>
</comment>
<dbReference type="EMBL" id="JH669243">
    <property type="protein sequence ID" value="KAG6464752.1"/>
    <property type="molecule type" value="Genomic_DNA"/>
</dbReference>
<sequence length="260" mass="25959">MFVKFVVVAFAITACNAAPFVITAKNYNPGNVYPGYQTPSIAYGYGSGFSSNIAGIRHSVSHGHSFQIGDGEGYGAGFANSDGAANAQGIGIASTHANPARRVYNIQPAAYQPAPAYNSGWNRNYGSAVSSAQNIGNAGSAVAHSNSAGLGNAVASASNHRGLGYGSAVSSANSNNGFGSAISSANNSGYGSAVSSAQTRGALGDYSSAVSASENVGGVRSSTAQAVQQTAGSVQHSGATSIDGPGVHAAYSHAVNNRYY</sequence>
<accession>A0A922D010</accession>
<organism evidence="2 3">
    <name type="scientific">Manduca sexta</name>
    <name type="common">Tobacco hawkmoth</name>
    <name type="synonym">Tobacco hornworm</name>
    <dbReference type="NCBI Taxonomy" id="7130"/>
    <lineage>
        <taxon>Eukaryota</taxon>
        <taxon>Metazoa</taxon>
        <taxon>Ecdysozoa</taxon>
        <taxon>Arthropoda</taxon>
        <taxon>Hexapoda</taxon>
        <taxon>Insecta</taxon>
        <taxon>Pterygota</taxon>
        <taxon>Neoptera</taxon>
        <taxon>Endopterygota</taxon>
        <taxon>Lepidoptera</taxon>
        <taxon>Glossata</taxon>
        <taxon>Ditrysia</taxon>
        <taxon>Bombycoidea</taxon>
        <taxon>Sphingidae</taxon>
        <taxon>Sphinginae</taxon>
        <taxon>Sphingini</taxon>
        <taxon>Manduca</taxon>
    </lineage>
</organism>
<evidence type="ECO:0000313" key="2">
    <source>
        <dbReference type="EMBL" id="KAG6464752.1"/>
    </source>
</evidence>
<name>A0A922D010_MANSE</name>
<gene>
    <name evidence="2" type="ORF">O3G_MSEX014706</name>
</gene>
<feature type="signal peptide" evidence="1">
    <location>
        <begin position="1"/>
        <end position="17"/>
    </location>
</feature>
<dbReference type="AlphaFoldDB" id="A0A922D010"/>
<proteinExistence type="predicted"/>
<protein>
    <recommendedName>
        <fullName evidence="4">Fibroin heavy chain-like</fullName>
    </recommendedName>
</protein>
<dbReference type="PROSITE" id="PS51257">
    <property type="entry name" value="PROKAR_LIPOPROTEIN"/>
    <property type="match status" value="1"/>
</dbReference>
<keyword evidence="3" id="KW-1185">Reference proteome</keyword>